<evidence type="ECO:0000313" key="2">
    <source>
        <dbReference type="Proteomes" id="UP000507470"/>
    </source>
</evidence>
<sequence length="209" mass="23838">MANKEIENFYRGSTLIVDNTKTSFGDLLGLQLTLKNFSFEDFINLHQHEIYHLSYGTSRTCCQCTPGLRNTFIGHASAGRISDADYEVHISNIISGIMEIARVCKNEANTKQSLADVCKRPLDETLFIQYQNMLLEQIQKENRLEKKLDDITLEIPDKIEQSIRKTFSSNIPAMVEQSVQTALQKSMNRVQSLPLVMFIKVFATSFYSI</sequence>
<name>A0A6J8ADW1_MYTCO</name>
<gene>
    <name evidence="1" type="ORF">MCOR_6769</name>
</gene>
<evidence type="ECO:0000313" key="1">
    <source>
        <dbReference type="EMBL" id="CAC5366495.1"/>
    </source>
</evidence>
<reference evidence="1 2" key="1">
    <citation type="submission" date="2020-06" db="EMBL/GenBank/DDBJ databases">
        <authorList>
            <person name="Li R."/>
            <person name="Bekaert M."/>
        </authorList>
    </citation>
    <scope>NUCLEOTIDE SEQUENCE [LARGE SCALE GENOMIC DNA]</scope>
    <source>
        <strain evidence="2">wild</strain>
    </source>
</reference>
<protein>
    <submittedName>
        <fullName evidence="1">Uncharacterized protein</fullName>
    </submittedName>
</protein>
<accession>A0A6J8ADW1</accession>
<keyword evidence="2" id="KW-1185">Reference proteome</keyword>
<dbReference type="EMBL" id="CACVKT020001276">
    <property type="protein sequence ID" value="CAC5366495.1"/>
    <property type="molecule type" value="Genomic_DNA"/>
</dbReference>
<organism evidence="1 2">
    <name type="scientific">Mytilus coruscus</name>
    <name type="common">Sea mussel</name>
    <dbReference type="NCBI Taxonomy" id="42192"/>
    <lineage>
        <taxon>Eukaryota</taxon>
        <taxon>Metazoa</taxon>
        <taxon>Spiralia</taxon>
        <taxon>Lophotrochozoa</taxon>
        <taxon>Mollusca</taxon>
        <taxon>Bivalvia</taxon>
        <taxon>Autobranchia</taxon>
        <taxon>Pteriomorphia</taxon>
        <taxon>Mytilida</taxon>
        <taxon>Mytiloidea</taxon>
        <taxon>Mytilidae</taxon>
        <taxon>Mytilinae</taxon>
        <taxon>Mytilus</taxon>
    </lineage>
</organism>
<dbReference type="AlphaFoldDB" id="A0A6J8ADW1"/>
<proteinExistence type="predicted"/>
<dbReference type="Proteomes" id="UP000507470">
    <property type="component" value="Unassembled WGS sequence"/>
</dbReference>